<feature type="region of interest" description="Disordered" evidence="3">
    <location>
        <begin position="1"/>
        <end position="21"/>
    </location>
</feature>
<dbReference type="InterPro" id="IPR017853">
    <property type="entry name" value="GH"/>
</dbReference>
<dbReference type="PROSITE" id="PS51318">
    <property type="entry name" value="TAT"/>
    <property type="match status" value="1"/>
</dbReference>
<gene>
    <name evidence="5" type="ORF">MW046_13275</name>
</gene>
<dbReference type="CDD" id="cd00063">
    <property type="entry name" value="FN3"/>
    <property type="match status" value="2"/>
</dbReference>
<protein>
    <submittedName>
        <fullName evidence="5">Cellulase family glycosylhydrolase</fullName>
    </submittedName>
</protein>
<dbReference type="InterPro" id="IPR001547">
    <property type="entry name" value="Glyco_hydro_5"/>
</dbReference>
<dbReference type="Gene3D" id="2.60.40.10">
    <property type="entry name" value="Immunoglobulins"/>
    <property type="match status" value="2"/>
</dbReference>
<feature type="domain" description="Fibronectin type-III" evidence="4">
    <location>
        <begin position="439"/>
        <end position="526"/>
    </location>
</feature>
<evidence type="ECO:0000313" key="5">
    <source>
        <dbReference type="EMBL" id="UPM44413.1"/>
    </source>
</evidence>
<dbReference type="EMBL" id="CP096020">
    <property type="protein sequence ID" value="UPM44413.1"/>
    <property type="molecule type" value="Genomic_DNA"/>
</dbReference>
<dbReference type="GO" id="GO:0000272">
    <property type="term" value="P:polysaccharide catabolic process"/>
    <property type="evidence" value="ECO:0007669"/>
    <property type="project" value="InterPro"/>
</dbReference>
<keyword evidence="1" id="KW-0378">Hydrolase</keyword>
<keyword evidence="6" id="KW-1185">Reference proteome</keyword>
<accession>A0A8U0A8Q8</accession>
<dbReference type="SUPFAM" id="SSF51445">
    <property type="entry name" value="(Trans)glycosidases"/>
    <property type="match status" value="1"/>
</dbReference>
<dbReference type="GO" id="GO:0004553">
    <property type="term" value="F:hydrolase activity, hydrolyzing O-glycosyl compounds"/>
    <property type="evidence" value="ECO:0007669"/>
    <property type="project" value="InterPro"/>
</dbReference>
<evidence type="ECO:0000259" key="4">
    <source>
        <dbReference type="PROSITE" id="PS50853"/>
    </source>
</evidence>
<dbReference type="SUPFAM" id="SSF49265">
    <property type="entry name" value="Fibronectin type III"/>
    <property type="match status" value="1"/>
</dbReference>
<dbReference type="KEGG" id="haad:MW046_13275"/>
<evidence type="ECO:0000256" key="1">
    <source>
        <dbReference type="ARBA" id="ARBA00022801"/>
    </source>
</evidence>
<dbReference type="Pfam" id="PF00150">
    <property type="entry name" value="Cellulase"/>
    <property type="match status" value="1"/>
</dbReference>
<evidence type="ECO:0000313" key="6">
    <source>
        <dbReference type="Proteomes" id="UP000831768"/>
    </source>
</evidence>
<organism evidence="5 6">
    <name type="scientific">Halocatena salina</name>
    <dbReference type="NCBI Taxonomy" id="2934340"/>
    <lineage>
        <taxon>Archaea</taxon>
        <taxon>Methanobacteriati</taxon>
        <taxon>Methanobacteriota</taxon>
        <taxon>Stenosarchaea group</taxon>
        <taxon>Halobacteria</taxon>
        <taxon>Halobacteriales</taxon>
        <taxon>Natronomonadaceae</taxon>
        <taxon>Halocatena</taxon>
    </lineage>
</organism>
<dbReference type="InterPro" id="IPR036116">
    <property type="entry name" value="FN3_sf"/>
</dbReference>
<keyword evidence="2" id="KW-0326">Glycosidase</keyword>
<dbReference type="RefSeq" id="WP_247995067.1">
    <property type="nucleotide sequence ID" value="NZ_CP096020.1"/>
</dbReference>
<dbReference type="AlphaFoldDB" id="A0A8U0A8Q8"/>
<dbReference type="PANTHER" id="PTHR34142:SF1">
    <property type="entry name" value="GLYCOSIDE HYDROLASE FAMILY 5 DOMAIN-CONTAINING PROTEIN"/>
    <property type="match status" value="1"/>
</dbReference>
<dbReference type="PANTHER" id="PTHR34142">
    <property type="entry name" value="ENDO-BETA-1,4-GLUCANASE A"/>
    <property type="match status" value="1"/>
</dbReference>
<dbReference type="Gene3D" id="3.20.20.80">
    <property type="entry name" value="Glycosidases"/>
    <property type="match status" value="1"/>
</dbReference>
<evidence type="ECO:0000256" key="2">
    <source>
        <dbReference type="ARBA" id="ARBA00023295"/>
    </source>
</evidence>
<dbReference type="InterPro" id="IPR013783">
    <property type="entry name" value="Ig-like_fold"/>
</dbReference>
<feature type="domain" description="Fibronectin type-III" evidence="4">
    <location>
        <begin position="535"/>
        <end position="628"/>
    </location>
</feature>
<dbReference type="Proteomes" id="UP000831768">
    <property type="component" value="Plasmid unnamed1"/>
</dbReference>
<dbReference type="InterPro" id="IPR006311">
    <property type="entry name" value="TAT_signal"/>
</dbReference>
<keyword evidence="5" id="KW-0614">Plasmid</keyword>
<dbReference type="InterPro" id="IPR003961">
    <property type="entry name" value="FN3_dom"/>
</dbReference>
<dbReference type="SMART" id="SM00060">
    <property type="entry name" value="FN3"/>
    <property type="match status" value="2"/>
</dbReference>
<evidence type="ECO:0000256" key="3">
    <source>
        <dbReference type="SAM" id="MobiDB-lite"/>
    </source>
</evidence>
<geneLocation type="plasmid" evidence="5 6">
    <name>unnamed1</name>
</geneLocation>
<dbReference type="Pfam" id="PF00041">
    <property type="entry name" value="fn3"/>
    <property type="match status" value="2"/>
</dbReference>
<dbReference type="GeneID" id="71929036"/>
<proteinExistence type="predicted"/>
<name>A0A8U0A8Q8_9EURY</name>
<sequence length="775" mass="84766">MTHDERTTASETGSNHDRTVDTLSRRDILKSTVAAGALAAGVGTGVVDTTRAAVVSTPPLHVDGNLVKDPDGQTVTLRGINIADPKRINVTASARGKTAEQVVTMLTDTERDWHSRAIRIPVQPVDIGEHEPGQGPPPVAFSREQLETYLTNHLDPLIEHCLSRGTYAIVDYHRHRDIQWTDTALHEEVELFWDTVAPRYADEPHVMYELYNEPQEPGMWGDPTQSSNWADVWRDWKSTAQPWVDLIRSHAADNLVLIGSPSWTQSPEGALVEPFDGSNLAYTYHIYPGHSVSAESCHCWDDATTNGEGVAQVYEEYPLFVTEFGWERNGGQFIGGTDTFGTAFLDWLEQSDAIHWTAWCGDPVWRPVLFDLPFHDGSWEDAIGNPYEEEIPTVCPELPCDWSLATGDGHMGDDVKDTLYELRNHRPPTVPYDPDAPPVPSELTVDGVTEITVDVSWSAVEDVGEAGLSHYNVYIDGTEHVRVDRGTTSTTITELSSDTSYEFGVSAVDRARNESSRVTATATTDAFEDATPPSVPGDVSSPSNTYRSVSLTWMESTDEGDAETAGMDHYNVYLDGRKETTVPATTTETTLSGLDADTTYEFGVSAVDRADNESEPATVSVTTDLAAAGPDDLLIDDYDDPSWPSANDLGNWTGSGGFEHIDVVDGALRIEYDSSGWYGTQVSRDITAYPTLRLKVVGDDGGEHEDIQLDFGGVRTDLSRITADSIGTTESIVSIDLEAAGVNLTSPGQLDLRFYGGGTGAIEIEELWLDHEERG</sequence>
<reference evidence="5" key="1">
    <citation type="submission" date="2022-04" db="EMBL/GenBank/DDBJ databases">
        <title>Halocatena sp. nov., isolated from a salt lake.</title>
        <authorList>
            <person name="Cui H.-L."/>
        </authorList>
    </citation>
    <scope>NUCLEOTIDE SEQUENCE</scope>
    <source>
        <strain evidence="5">AD-1</strain>
        <plasmid evidence="5">unnamed1</plasmid>
    </source>
</reference>
<dbReference type="PROSITE" id="PS50853">
    <property type="entry name" value="FN3"/>
    <property type="match status" value="2"/>
</dbReference>